<dbReference type="GO" id="GO:0045893">
    <property type="term" value="P:positive regulation of DNA-templated transcription"/>
    <property type="evidence" value="ECO:0007669"/>
    <property type="project" value="InterPro"/>
</dbReference>
<dbReference type="NCBIfam" id="NF002783">
    <property type="entry name" value="PRK02909.1-1"/>
    <property type="match status" value="1"/>
</dbReference>
<keyword evidence="1 9" id="KW-0963">Cytoplasm</keyword>
<dbReference type="GO" id="GO:0003677">
    <property type="term" value="F:DNA binding"/>
    <property type="evidence" value="ECO:0007669"/>
    <property type="project" value="UniProtKB-UniRule"/>
</dbReference>
<dbReference type="GO" id="GO:0005737">
    <property type="term" value="C:cytoplasm"/>
    <property type="evidence" value="ECO:0007669"/>
    <property type="project" value="UniProtKB-SubCell"/>
</dbReference>
<dbReference type="InterPro" id="IPR023559">
    <property type="entry name" value="Flagellar_FlhD"/>
</dbReference>
<evidence type="ECO:0000256" key="3">
    <source>
        <dbReference type="ARBA" id="ARBA00023015"/>
    </source>
</evidence>
<keyword evidence="7 9" id="KW-0804">Transcription</keyword>
<evidence type="ECO:0000256" key="2">
    <source>
        <dbReference type="ARBA" id="ARBA00022795"/>
    </source>
</evidence>
<gene>
    <name evidence="9 10" type="primary">flhD</name>
    <name evidence="10" type="ORF">VVAX_06133</name>
</gene>
<keyword evidence="4 9" id="KW-0238">DNA-binding</keyword>
<sequence length="139" mass="15457">MYTRLIRTKVDWESEMEQDVENLNFNTGGVMSKEIGEINLAYMLLAQKMVKQDRAEAMFRLGVGRELADLLANMSLSQIVKLAASNFLLCSFRLDDRPMFAVVGEGKEPALQQAHMSILMAARQAQAQVQMRDAGSAAA</sequence>
<dbReference type="HAMAP" id="MF_00725">
    <property type="entry name" value="FlhD"/>
    <property type="match status" value="1"/>
</dbReference>
<dbReference type="EMBL" id="LR743508">
    <property type="protein sequence ID" value="CAA2109861.1"/>
    <property type="molecule type" value="Genomic_DNA"/>
</dbReference>
<comment type="similarity">
    <text evidence="9">Belongs to the FlhD family.</text>
</comment>
<dbReference type="InterPro" id="IPR036194">
    <property type="entry name" value="FlhD_sf"/>
</dbReference>
<name>A0A679JLJ3_VARPD</name>
<evidence type="ECO:0000256" key="9">
    <source>
        <dbReference type="HAMAP-Rule" id="MF_00725"/>
    </source>
</evidence>
<evidence type="ECO:0000256" key="4">
    <source>
        <dbReference type="ARBA" id="ARBA00023125"/>
    </source>
</evidence>
<comment type="subunit">
    <text evidence="9">Homodimer; disulfide-linked. Forms a heterohexamer composed of two FlhC and four FlhD subunits. Each FlhC binds a FlhD dimer, forming a heterotrimer, and a hexamer assembles by dimerization of two heterotrimers.</text>
</comment>
<comment type="domain">
    <text evidence="9">The C-terminal region contains a putative helix-turn-helix (HTH) motif, suggesting that this region may bind DNA.</text>
</comment>
<protein>
    <recommendedName>
        <fullName evidence="9">Flagellar transcriptional regulator FlhD</fullName>
    </recommendedName>
</protein>
<evidence type="ECO:0000256" key="1">
    <source>
        <dbReference type="ARBA" id="ARBA00022490"/>
    </source>
</evidence>
<organism evidence="10">
    <name type="scientific">Variovorax paradoxus</name>
    <dbReference type="NCBI Taxonomy" id="34073"/>
    <lineage>
        <taxon>Bacteria</taxon>
        <taxon>Pseudomonadati</taxon>
        <taxon>Pseudomonadota</taxon>
        <taxon>Betaproteobacteria</taxon>
        <taxon>Burkholderiales</taxon>
        <taxon>Comamonadaceae</taxon>
        <taxon>Variovorax</taxon>
    </lineage>
</organism>
<accession>A0A679JLJ3</accession>
<reference evidence="10" key="1">
    <citation type="submission" date="2019-12" db="EMBL/GenBank/DDBJ databases">
        <authorList>
            <person name="Cremers G."/>
        </authorList>
    </citation>
    <scope>NUCLEOTIDE SEQUENCE</scope>
    <source>
        <strain evidence="10">Vvax</strain>
    </source>
</reference>
<keyword evidence="10" id="KW-0969">Cilium</keyword>
<dbReference type="SUPFAM" id="SSF63592">
    <property type="entry name" value="Flagellar transcriptional activator FlhD"/>
    <property type="match status" value="1"/>
</dbReference>
<dbReference type="Gene3D" id="1.10.4000.10">
    <property type="entry name" value="Flagellar transcriptional activator FlhD"/>
    <property type="match status" value="1"/>
</dbReference>
<dbReference type="AlphaFoldDB" id="A0A679JLJ3"/>
<evidence type="ECO:0000256" key="7">
    <source>
        <dbReference type="ARBA" id="ARBA00023163"/>
    </source>
</evidence>
<keyword evidence="2 9" id="KW-1005">Bacterial flagellum biogenesis</keyword>
<evidence type="ECO:0000256" key="5">
    <source>
        <dbReference type="ARBA" id="ARBA00023157"/>
    </source>
</evidence>
<comment type="subcellular location">
    <subcellularLocation>
        <location evidence="9">Cytoplasm</location>
    </subcellularLocation>
</comment>
<keyword evidence="10" id="KW-0282">Flagellum</keyword>
<keyword evidence="5 9" id="KW-1015">Disulfide bond</keyword>
<dbReference type="GO" id="GO:1902208">
    <property type="term" value="P:regulation of bacterial-type flagellum assembly"/>
    <property type="evidence" value="ECO:0007669"/>
    <property type="project" value="UniProtKB-UniRule"/>
</dbReference>
<dbReference type="Pfam" id="PF05247">
    <property type="entry name" value="FlhD"/>
    <property type="match status" value="1"/>
</dbReference>
<keyword evidence="3 9" id="KW-0805">Transcription regulation</keyword>
<comment type="function">
    <text evidence="8 9">Functions in complex with FlhC as a master transcriptional regulator that regulates transcription of several flagellar and non-flagellar operons by binding to their promoter region. Activates expression of class 2 flagellar genes, including fliA, which is a flagellum-specific sigma factor that turns on the class 3 genes. Also regulates genes whose products function in a variety of physiological pathways.</text>
</comment>
<evidence type="ECO:0000256" key="6">
    <source>
        <dbReference type="ARBA" id="ARBA00023159"/>
    </source>
</evidence>
<evidence type="ECO:0000256" key="8">
    <source>
        <dbReference type="ARBA" id="ARBA00025431"/>
    </source>
</evidence>
<keyword evidence="10" id="KW-0966">Cell projection</keyword>
<feature type="disulfide bond" description="Interchain" evidence="9">
    <location>
        <position position="90"/>
    </location>
</feature>
<dbReference type="GO" id="GO:0044780">
    <property type="term" value="P:bacterial-type flagellum assembly"/>
    <property type="evidence" value="ECO:0007669"/>
    <property type="project" value="InterPro"/>
</dbReference>
<evidence type="ECO:0000313" key="10">
    <source>
        <dbReference type="EMBL" id="CAA2109861.1"/>
    </source>
</evidence>
<proteinExistence type="inferred from homology"/>
<keyword evidence="6 9" id="KW-0010">Activator</keyword>